<name>A0A512B9Y0_9BACT</name>
<dbReference type="SMART" id="SM00710">
    <property type="entry name" value="PbH1"/>
    <property type="match status" value="6"/>
</dbReference>
<reference evidence="3 4" key="1">
    <citation type="submission" date="2019-07" db="EMBL/GenBank/DDBJ databases">
        <title>Whole genome shotgun sequence of Segetibacter aerophilus NBRC 106135.</title>
        <authorList>
            <person name="Hosoyama A."/>
            <person name="Uohara A."/>
            <person name="Ohji S."/>
            <person name="Ichikawa N."/>
        </authorList>
    </citation>
    <scope>NUCLEOTIDE SEQUENCE [LARGE SCALE GENOMIC DNA]</scope>
    <source>
        <strain evidence="3 4">NBRC 106135</strain>
    </source>
</reference>
<feature type="signal peptide" evidence="1">
    <location>
        <begin position="1"/>
        <end position="16"/>
    </location>
</feature>
<dbReference type="InterPro" id="IPR006626">
    <property type="entry name" value="PbH1"/>
</dbReference>
<proteinExistence type="predicted"/>
<evidence type="ECO:0000259" key="2">
    <source>
        <dbReference type="Pfam" id="PF13229"/>
    </source>
</evidence>
<dbReference type="RefSeq" id="WP_147202815.1">
    <property type="nucleotide sequence ID" value="NZ_BJYT01000004.1"/>
</dbReference>
<accession>A0A512B9Y0</accession>
<dbReference type="InterPro" id="IPR011050">
    <property type="entry name" value="Pectin_lyase_fold/virulence"/>
</dbReference>
<sequence length="660" mass="70508">MKRLLGLILLFNNCFAATYYVTNAGSTGTGLDSTTNAWSYAKHNATVPAAGSIVLFHRGETYVGAFASRAGVTYGAYGAGVNPVITGLTQLSSWTQFSGNIYVADFDIGTTQLNLVTVDGTVKTMGRYPKSGYLSILAHTTNTSLTSATAIGFDATGGEAVIRKVRYILDRQPITAHSGNVLTLGTTSLYGGAVSRSITNNNGFFIQNNISCVTQDGDWYYDKTNKKFYMYFTSTPSGRVVKVSNVDKLVTFNSKSDCSFTGFDWEGSNTHAASLNGGTNITFTNCNFYKHGQTAIYGNGATNLTVTGGAFSYCLSGGVWVEQNGSSCTIDGVTMTNIALVAGSARSGDGTQQAININGETTTVKNSIIIKVGYNAINFNGSNALIEKNFIDSSCLVKDDGGAIYTYSKDVVVANRIVRNNIILHTLGNKLGAESSAGYENFGKAPAIYLDEGTNHTSYYNNYLSGGEWCGIFLSYSNDNSITNNLIFDFPQGLSFLENPSQLVRATTVTGNTIVSKSGQLSIYFHQYVADAVSNIGTVNNNIYSRPIDGAPSFTIDREYSGGGGAVNYSYANWLAQSGQDASSTVSALTASNDSKLTFNYAYPIASTVLGYWKGVSNTTLNVPVIPAYTAQVLVPVGYKVYTRSNKIVTRNGKLVVKVL</sequence>
<feature type="domain" description="Right handed beta helix" evidence="2">
    <location>
        <begin position="251"/>
        <end position="338"/>
    </location>
</feature>
<dbReference type="InterPro" id="IPR022441">
    <property type="entry name" value="Para_beta_helix_rpt-2"/>
</dbReference>
<evidence type="ECO:0000313" key="3">
    <source>
        <dbReference type="EMBL" id="GEO08749.1"/>
    </source>
</evidence>
<dbReference type="PANTHER" id="PTHR36453">
    <property type="entry name" value="SECRETED PROTEIN-RELATED"/>
    <property type="match status" value="1"/>
</dbReference>
<gene>
    <name evidence="3" type="ORF">SAE01_12450</name>
</gene>
<dbReference type="PANTHER" id="PTHR36453:SF1">
    <property type="entry name" value="RIGHT HANDED BETA HELIX DOMAIN-CONTAINING PROTEIN"/>
    <property type="match status" value="1"/>
</dbReference>
<dbReference type="AlphaFoldDB" id="A0A512B9Y0"/>
<feature type="chain" id="PRO_5022140927" description="Right handed beta helix domain-containing protein" evidence="1">
    <location>
        <begin position="17"/>
        <end position="660"/>
    </location>
</feature>
<dbReference type="InterPro" id="IPR039448">
    <property type="entry name" value="Beta_helix"/>
</dbReference>
<dbReference type="Pfam" id="PF13229">
    <property type="entry name" value="Beta_helix"/>
    <property type="match status" value="1"/>
</dbReference>
<dbReference type="SUPFAM" id="SSF51126">
    <property type="entry name" value="Pectin lyase-like"/>
    <property type="match status" value="2"/>
</dbReference>
<dbReference type="NCBIfam" id="TIGR03804">
    <property type="entry name" value="para_beta_helix"/>
    <property type="match status" value="1"/>
</dbReference>
<dbReference type="EMBL" id="BJYT01000004">
    <property type="protein sequence ID" value="GEO08749.1"/>
    <property type="molecule type" value="Genomic_DNA"/>
</dbReference>
<protein>
    <recommendedName>
        <fullName evidence="2">Right handed beta helix domain-containing protein</fullName>
    </recommendedName>
</protein>
<comment type="caution">
    <text evidence="3">The sequence shown here is derived from an EMBL/GenBank/DDBJ whole genome shotgun (WGS) entry which is preliminary data.</text>
</comment>
<organism evidence="3 4">
    <name type="scientific">Segetibacter aerophilus</name>
    <dbReference type="NCBI Taxonomy" id="670293"/>
    <lineage>
        <taxon>Bacteria</taxon>
        <taxon>Pseudomonadati</taxon>
        <taxon>Bacteroidota</taxon>
        <taxon>Chitinophagia</taxon>
        <taxon>Chitinophagales</taxon>
        <taxon>Chitinophagaceae</taxon>
        <taxon>Segetibacter</taxon>
    </lineage>
</organism>
<dbReference type="Proteomes" id="UP000321513">
    <property type="component" value="Unassembled WGS sequence"/>
</dbReference>
<evidence type="ECO:0000313" key="4">
    <source>
        <dbReference type="Proteomes" id="UP000321513"/>
    </source>
</evidence>
<dbReference type="Gene3D" id="2.160.20.10">
    <property type="entry name" value="Single-stranded right-handed beta-helix, Pectin lyase-like"/>
    <property type="match status" value="1"/>
</dbReference>
<dbReference type="OrthoDB" id="976933at2"/>
<keyword evidence="1" id="KW-0732">Signal</keyword>
<keyword evidence="4" id="KW-1185">Reference proteome</keyword>
<dbReference type="InterPro" id="IPR012334">
    <property type="entry name" value="Pectin_lyas_fold"/>
</dbReference>
<evidence type="ECO:0000256" key="1">
    <source>
        <dbReference type="SAM" id="SignalP"/>
    </source>
</evidence>